<dbReference type="InterPro" id="IPR020568">
    <property type="entry name" value="Ribosomal_Su5_D2-typ_SF"/>
</dbReference>
<feature type="domain" description="GHMP kinase N-terminal" evidence="5">
    <location>
        <begin position="63"/>
        <end position="119"/>
    </location>
</feature>
<dbReference type="SUPFAM" id="SSF54211">
    <property type="entry name" value="Ribosomal protein S5 domain 2-like"/>
    <property type="match status" value="1"/>
</dbReference>
<keyword evidence="4" id="KW-0067">ATP-binding</keyword>
<dbReference type="Proteomes" id="UP000433181">
    <property type="component" value="Unassembled WGS sequence"/>
</dbReference>
<dbReference type="GO" id="GO:0016301">
    <property type="term" value="F:kinase activity"/>
    <property type="evidence" value="ECO:0007669"/>
    <property type="project" value="UniProtKB-KW"/>
</dbReference>
<keyword evidence="3 7" id="KW-0418">Kinase</keyword>
<dbReference type="InterPro" id="IPR006204">
    <property type="entry name" value="GHMP_kinase_N_dom"/>
</dbReference>
<organism evidence="7 8">
    <name type="scientific">Anaerovibrio slackiae</name>
    <dbReference type="NCBI Taxonomy" id="2652309"/>
    <lineage>
        <taxon>Bacteria</taxon>
        <taxon>Bacillati</taxon>
        <taxon>Bacillota</taxon>
        <taxon>Negativicutes</taxon>
        <taxon>Selenomonadales</taxon>
        <taxon>Selenomonadaceae</taxon>
        <taxon>Anaerovibrio</taxon>
    </lineage>
</organism>
<evidence type="ECO:0000313" key="8">
    <source>
        <dbReference type="Proteomes" id="UP000433181"/>
    </source>
</evidence>
<keyword evidence="2" id="KW-0547">Nucleotide-binding</keyword>
<dbReference type="PANTHER" id="PTHR43527">
    <property type="entry name" value="4-DIPHOSPHOCYTIDYL-2-C-METHYL-D-ERYTHRITOL KINASE, CHLOROPLASTIC"/>
    <property type="match status" value="1"/>
</dbReference>
<dbReference type="PIRSF" id="PIRSF033887">
    <property type="entry name" value="PduX"/>
    <property type="match status" value="1"/>
</dbReference>
<name>A0A6I2UE66_9FIRM</name>
<dbReference type="PANTHER" id="PTHR43527:SF1">
    <property type="entry name" value="L-THREONINE KINASE"/>
    <property type="match status" value="1"/>
</dbReference>
<evidence type="ECO:0000259" key="6">
    <source>
        <dbReference type="Pfam" id="PF08544"/>
    </source>
</evidence>
<evidence type="ECO:0000256" key="2">
    <source>
        <dbReference type="ARBA" id="ARBA00022741"/>
    </source>
</evidence>
<reference evidence="7 8" key="1">
    <citation type="submission" date="2019-08" db="EMBL/GenBank/DDBJ databases">
        <title>In-depth cultivation of the pig gut microbiome towards novel bacterial diversity and tailored functional studies.</title>
        <authorList>
            <person name="Wylensek D."/>
            <person name="Hitch T.C.A."/>
            <person name="Clavel T."/>
        </authorList>
    </citation>
    <scope>NUCLEOTIDE SEQUENCE [LARGE SCALE GENOMIC DNA]</scope>
    <source>
        <strain evidence="7 8">WCA-693-APC-5D-A</strain>
    </source>
</reference>
<evidence type="ECO:0000256" key="3">
    <source>
        <dbReference type="ARBA" id="ARBA00022777"/>
    </source>
</evidence>
<comment type="caution">
    <text evidence="7">The sequence shown here is derived from an EMBL/GenBank/DDBJ whole genome shotgun (WGS) entry which is preliminary data.</text>
</comment>
<evidence type="ECO:0000256" key="1">
    <source>
        <dbReference type="ARBA" id="ARBA00022679"/>
    </source>
</evidence>
<dbReference type="GO" id="GO:0005524">
    <property type="term" value="F:ATP binding"/>
    <property type="evidence" value="ECO:0007669"/>
    <property type="project" value="UniProtKB-KW"/>
</dbReference>
<dbReference type="InterPro" id="IPR014721">
    <property type="entry name" value="Ribsml_uS5_D2-typ_fold_subgr"/>
</dbReference>
<evidence type="ECO:0000256" key="4">
    <source>
        <dbReference type="ARBA" id="ARBA00022840"/>
    </source>
</evidence>
<evidence type="ECO:0000259" key="5">
    <source>
        <dbReference type="Pfam" id="PF00288"/>
    </source>
</evidence>
<keyword evidence="1" id="KW-0808">Transferase</keyword>
<dbReference type="Gene3D" id="3.30.230.10">
    <property type="match status" value="1"/>
</dbReference>
<dbReference type="RefSeq" id="WP_154408029.1">
    <property type="nucleotide sequence ID" value="NZ_JAQXJM010000153.1"/>
</dbReference>
<proteinExistence type="predicted"/>
<keyword evidence="8" id="KW-1185">Reference proteome</keyword>
<evidence type="ECO:0000313" key="7">
    <source>
        <dbReference type="EMBL" id="MSU09868.1"/>
    </source>
</evidence>
<feature type="domain" description="GHMP kinase C-terminal" evidence="6">
    <location>
        <begin position="191"/>
        <end position="256"/>
    </location>
</feature>
<dbReference type="AlphaFoldDB" id="A0A6I2UE66"/>
<dbReference type="EMBL" id="VUNR01000037">
    <property type="protein sequence ID" value="MSU09868.1"/>
    <property type="molecule type" value="Genomic_DNA"/>
</dbReference>
<dbReference type="GeneID" id="96779821"/>
<dbReference type="InterPro" id="IPR013750">
    <property type="entry name" value="GHMP_kinase_C_dom"/>
</dbReference>
<sequence length="284" mass="30612">MIIKVLVPGSCGELAQGWKDGQPFMITCPIGLYSRALVTDRTSAKTGLGKKAELALKTTVSYMGFDDFPLGLALESQLPTGKGMAASTADIVAVIQAVSAAIDEELEPEEIAEIAAGIEPTDGIFYPGIVRMNYMTGELLQSYGNAPKMIIAMFDTGGTINTIDFHSEYHGHENSPQELLDAIDELDRDFSAQQIGKVATLSALANQHLVHKPQLEEIIEYAKSLGALGVNVAHSGTMMGVLFAADESMNKVLEAAKLIGAKFPHLEYFETERLISGGYEIEQR</sequence>
<gene>
    <name evidence="7" type="ORF">FYJ84_12885</name>
</gene>
<dbReference type="Pfam" id="PF00288">
    <property type="entry name" value="GHMP_kinases_N"/>
    <property type="match status" value="1"/>
</dbReference>
<protein>
    <submittedName>
        <fullName evidence="7">GHMP kinase</fullName>
    </submittedName>
</protein>
<accession>A0A6I2UE66</accession>
<dbReference type="InterPro" id="IPR012363">
    <property type="entry name" value="PduX"/>
</dbReference>
<dbReference type="Pfam" id="PF08544">
    <property type="entry name" value="GHMP_kinases_C"/>
    <property type="match status" value="1"/>
</dbReference>